<feature type="transmembrane region" description="Helical" evidence="2">
    <location>
        <begin position="14"/>
        <end position="35"/>
    </location>
</feature>
<keyword evidence="2" id="KW-0472">Membrane</keyword>
<keyword evidence="4" id="KW-1185">Reference proteome</keyword>
<gene>
    <name evidence="3" type="ORF">N180_10535</name>
</gene>
<name>A0A081PJA3_9SPHI</name>
<proteinExistence type="predicted"/>
<feature type="region of interest" description="Disordered" evidence="1">
    <location>
        <begin position="48"/>
        <end position="68"/>
    </location>
</feature>
<reference evidence="3 4" key="1">
    <citation type="journal article" date="1992" name="Int. J. Syst. Bacteriol.">
        <title>Sphingobacterium antarcticus sp. nov. a Psychrotrophic Bacterium from the Soils of Schirmacher Oasis, Antarctica.</title>
        <authorList>
            <person name="Shivaji S."/>
            <person name="Ray M.K."/>
            <person name="Rao N.S."/>
            <person name="Saiserr L."/>
            <person name="Jagannadham M.V."/>
            <person name="Kumar G.S."/>
            <person name="Reddy G."/>
            <person name="Bhargava P.M."/>
        </authorList>
    </citation>
    <scope>NUCLEOTIDE SEQUENCE [LARGE SCALE GENOMIC DNA]</scope>
    <source>
        <strain evidence="3 4">4BY</strain>
    </source>
</reference>
<keyword evidence="2" id="KW-1133">Transmembrane helix</keyword>
<sequence>MFKQFLERAEGNQVYLLTSLGIFMLFFLVVGILLLTMKKEEINYMSNLPLNEEEGQNQNNSTDERSYN</sequence>
<evidence type="ECO:0000256" key="1">
    <source>
        <dbReference type="SAM" id="MobiDB-lite"/>
    </source>
</evidence>
<organism evidence="3 4">
    <name type="scientific">Pedobacter antarcticus 4BY</name>
    <dbReference type="NCBI Taxonomy" id="1358423"/>
    <lineage>
        <taxon>Bacteria</taxon>
        <taxon>Pseudomonadati</taxon>
        <taxon>Bacteroidota</taxon>
        <taxon>Sphingobacteriia</taxon>
        <taxon>Sphingobacteriales</taxon>
        <taxon>Sphingobacteriaceae</taxon>
        <taxon>Pedobacter</taxon>
    </lineage>
</organism>
<comment type="caution">
    <text evidence="3">The sequence shown here is derived from an EMBL/GenBank/DDBJ whole genome shotgun (WGS) entry which is preliminary data.</text>
</comment>
<accession>A0A081PJA3</accession>
<dbReference type="AlphaFoldDB" id="A0A081PJA3"/>
<evidence type="ECO:0000256" key="2">
    <source>
        <dbReference type="SAM" id="Phobius"/>
    </source>
</evidence>
<dbReference type="EMBL" id="JNFF01000030">
    <property type="protein sequence ID" value="KEQ30776.1"/>
    <property type="molecule type" value="Genomic_DNA"/>
</dbReference>
<evidence type="ECO:0000313" key="4">
    <source>
        <dbReference type="Proteomes" id="UP000028007"/>
    </source>
</evidence>
<keyword evidence="2" id="KW-0812">Transmembrane</keyword>
<evidence type="ECO:0000313" key="3">
    <source>
        <dbReference type="EMBL" id="KEQ30776.1"/>
    </source>
</evidence>
<dbReference type="eggNOG" id="COG2010">
    <property type="taxonomic scope" value="Bacteria"/>
</dbReference>
<dbReference type="OrthoDB" id="1495084at2"/>
<protein>
    <recommendedName>
        <fullName evidence="5">Cbb3-type cytochrome oxidase component FixQ</fullName>
    </recommendedName>
</protein>
<dbReference type="RefSeq" id="WP_037439107.1">
    <property type="nucleotide sequence ID" value="NZ_JNFF01000030.1"/>
</dbReference>
<dbReference type="Proteomes" id="UP000028007">
    <property type="component" value="Unassembled WGS sequence"/>
</dbReference>
<evidence type="ECO:0008006" key="5">
    <source>
        <dbReference type="Google" id="ProtNLM"/>
    </source>
</evidence>